<reference evidence="7 8" key="1">
    <citation type="submission" date="2020-01" db="EMBL/GenBank/DDBJ databases">
        <title>Draft genome sequence of Aspergillus udagawae IFM 46972.</title>
        <authorList>
            <person name="Takahashi H."/>
            <person name="Yaguchi T."/>
        </authorList>
    </citation>
    <scope>NUCLEOTIDE SEQUENCE [LARGE SCALE GENOMIC DNA]</scope>
    <source>
        <strain evidence="7 8">IFM 46972</strain>
    </source>
</reference>
<gene>
    <name evidence="7" type="ORF">IFM46972_05398</name>
</gene>
<evidence type="ECO:0000259" key="6">
    <source>
        <dbReference type="PROSITE" id="PS51767"/>
    </source>
</evidence>
<keyword evidence="5" id="KW-0645">Protease</keyword>
<proteinExistence type="inferred from homology"/>
<dbReference type="Pfam" id="PF00026">
    <property type="entry name" value="Asp"/>
    <property type="match status" value="1"/>
</dbReference>
<feature type="domain" description="Peptidase A1" evidence="6">
    <location>
        <begin position="70"/>
        <end position="302"/>
    </location>
</feature>
<keyword evidence="3 5" id="KW-0378">Hydrolase</keyword>
<dbReference type="SUPFAM" id="SSF50630">
    <property type="entry name" value="Acid proteases"/>
    <property type="match status" value="1"/>
</dbReference>
<dbReference type="PROSITE" id="PS51767">
    <property type="entry name" value="PEPTIDASE_A1"/>
    <property type="match status" value="1"/>
</dbReference>
<keyword evidence="2 5" id="KW-0064">Aspartyl protease</keyword>
<evidence type="ECO:0000256" key="4">
    <source>
        <dbReference type="PIRSR" id="PIRSR601461-1"/>
    </source>
</evidence>
<dbReference type="PANTHER" id="PTHR47965:SF79">
    <property type="entry name" value="ASPARTIC PROTEINASE"/>
    <property type="match status" value="1"/>
</dbReference>
<evidence type="ECO:0000313" key="8">
    <source>
        <dbReference type="Proteomes" id="UP000465221"/>
    </source>
</evidence>
<dbReference type="GO" id="GO:0005576">
    <property type="term" value="C:extracellular region"/>
    <property type="evidence" value="ECO:0007669"/>
    <property type="project" value="TreeGrafter"/>
</dbReference>
<protein>
    <submittedName>
        <fullName evidence="7">Probable aspartic-type endopeptidase OPSB</fullName>
    </submittedName>
</protein>
<dbReference type="GO" id="GO:0004190">
    <property type="term" value="F:aspartic-type endopeptidase activity"/>
    <property type="evidence" value="ECO:0007669"/>
    <property type="project" value="UniProtKB-KW"/>
</dbReference>
<dbReference type="Proteomes" id="UP000465221">
    <property type="component" value="Unassembled WGS sequence"/>
</dbReference>
<evidence type="ECO:0000256" key="1">
    <source>
        <dbReference type="ARBA" id="ARBA00007447"/>
    </source>
</evidence>
<evidence type="ECO:0000256" key="5">
    <source>
        <dbReference type="RuleBase" id="RU000454"/>
    </source>
</evidence>
<evidence type="ECO:0000256" key="2">
    <source>
        <dbReference type="ARBA" id="ARBA00022750"/>
    </source>
</evidence>
<feature type="active site" evidence="4">
    <location>
        <position position="288"/>
    </location>
</feature>
<feature type="active site" evidence="4">
    <location>
        <position position="88"/>
    </location>
</feature>
<comment type="similarity">
    <text evidence="1 5">Belongs to the peptidase A1 family.</text>
</comment>
<dbReference type="InterPro" id="IPR001969">
    <property type="entry name" value="Aspartic_peptidase_AS"/>
</dbReference>
<dbReference type="InterPro" id="IPR033121">
    <property type="entry name" value="PEPTIDASE_A1"/>
</dbReference>
<comment type="caution">
    <text evidence="7">The sequence shown here is derived from an EMBL/GenBank/DDBJ whole genome shotgun (WGS) entry which is preliminary data.</text>
</comment>
<dbReference type="AlphaFoldDB" id="A0A8H3NPT2"/>
<dbReference type="PROSITE" id="PS00141">
    <property type="entry name" value="ASP_PROTEASE"/>
    <property type="match status" value="1"/>
</dbReference>
<dbReference type="PRINTS" id="PR00792">
    <property type="entry name" value="PEPSIN"/>
</dbReference>
<evidence type="ECO:0000256" key="3">
    <source>
        <dbReference type="ARBA" id="ARBA00022801"/>
    </source>
</evidence>
<dbReference type="Gene3D" id="2.40.70.10">
    <property type="entry name" value="Acid Proteases"/>
    <property type="match status" value="2"/>
</dbReference>
<dbReference type="GO" id="GO:0009277">
    <property type="term" value="C:fungal-type cell wall"/>
    <property type="evidence" value="ECO:0007669"/>
    <property type="project" value="TreeGrafter"/>
</dbReference>
<dbReference type="EMBL" id="BLKC01000033">
    <property type="protein sequence ID" value="GFF37988.1"/>
    <property type="molecule type" value="Genomic_DNA"/>
</dbReference>
<dbReference type="InterPro" id="IPR021109">
    <property type="entry name" value="Peptidase_aspartic_dom_sf"/>
</dbReference>
<name>A0A8H3NPT2_9EURO</name>
<accession>A0A8H3NPT2</accession>
<dbReference type="PANTHER" id="PTHR47965">
    <property type="entry name" value="ASPARTYL PROTEASE-RELATED"/>
    <property type="match status" value="1"/>
</dbReference>
<sequence>MALWNTSVSESPTGNRLIELLLLVSCGLVATVTGDPKVFSLPLHRSERRSVEKRDHAGVLLENDYPYGLYWVNATVGTPGQLVQLQIDTGSSDVWVFGPHSCVQSTSPCLSGYYDGSQSSTYKLIDRGGFNITYQDNSGARGDYVSDNFAIGAVGIKDLTIAVATEATGAGTGTGVMGIGFDSDESIVASGGKPYKNIIDVMVDQGLINSRAYSLWLNDVGAQTGTILFGGYDTGKFRGKLVALPIQPDQTGQITSMSVAWTSLSITDPTQGTQTLTGSNFAQPVILDSGTTLTYVPPDLYY</sequence>
<organism evidence="7 8">
    <name type="scientific">Aspergillus udagawae</name>
    <dbReference type="NCBI Taxonomy" id="91492"/>
    <lineage>
        <taxon>Eukaryota</taxon>
        <taxon>Fungi</taxon>
        <taxon>Dikarya</taxon>
        <taxon>Ascomycota</taxon>
        <taxon>Pezizomycotina</taxon>
        <taxon>Eurotiomycetes</taxon>
        <taxon>Eurotiomycetidae</taxon>
        <taxon>Eurotiales</taxon>
        <taxon>Aspergillaceae</taxon>
        <taxon>Aspergillus</taxon>
        <taxon>Aspergillus subgen. Fumigati</taxon>
    </lineage>
</organism>
<evidence type="ECO:0000313" key="7">
    <source>
        <dbReference type="EMBL" id="GFF37988.1"/>
    </source>
</evidence>
<dbReference type="GO" id="GO:0031505">
    <property type="term" value="P:fungal-type cell wall organization"/>
    <property type="evidence" value="ECO:0007669"/>
    <property type="project" value="TreeGrafter"/>
</dbReference>
<dbReference type="InterPro" id="IPR001461">
    <property type="entry name" value="Aspartic_peptidase_A1"/>
</dbReference>
<dbReference type="GO" id="GO:0006508">
    <property type="term" value="P:proteolysis"/>
    <property type="evidence" value="ECO:0007669"/>
    <property type="project" value="UniProtKB-KW"/>
</dbReference>